<gene>
    <name evidence="1" type="ORF">HYALB_00009724</name>
</gene>
<reference evidence="1" key="1">
    <citation type="submission" date="2021-07" db="EMBL/GenBank/DDBJ databases">
        <authorList>
            <person name="Durling M."/>
        </authorList>
    </citation>
    <scope>NUCLEOTIDE SEQUENCE</scope>
</reference>
<protein>
    <submittedName>
        <fullName evidence="1">Uncharacterized protein</fullName>
    </submittedName>
</protein>
<accession>A0A9N9Q5C7</accession>
<dbReference type="EMBL" id="CAJVRM010000096">
    <property type="protein sequence ID" value="CAG8974236.1"/>
    <property type="molecule type" value="Genomic_DNA"/>
</dbReference>
<sequence>MSACFRDVDEVISILHIPDFVVRTDRDTGTHEEAVSKSRLMGTNPEDHAYTAIQKQKLYSTRRQIKLCETKQMITRLAIELLLKVFEDLDIACKVSLGLTCSGAATSRLKGFLVYSEFTTAIAKKQSDGLVSTTRPLSIRPKARTKWTLAE</sequence>
<evidence type="ECO:0000313" key="1">
    <source>
        <dbReference type="EMBL" id="CAG8974236.1"/>
    </source>
</evidence>
<name>A0A9N9Q5C7_9HELO</name>
<dbReference type="OrthoDB" id="10485054at2759"/>
<proteinExistence type="predicted"/>
<dbReference type="AlphaFoldDB" id="A0A9N9Q5C7"/>
<organism evidence="1 2">
    <name type="scientific">Hymenoscyphus albidus</name>
    <dbReference type="NCBI Taxonomy" id="595503"/>
    <lineage>
        <taxon>Eukaryota</taxon>
        <taxon>Fungi</taxon>
        <taxon>Dikarya</taxon>
        <taxon>Ascomycota</taxon>
        <taxon>Pezizomycotina</taxon>
        <taxon>Leotiomycetes</taxon>
        <taxon>Helotiales</taxon>
        <taxon>Helotiaceae</taxon>
        <taxon>Hymenoscyphus</taxon>
    </lineage>
</organism>
<keyword evidence="2" id="KW-1185">Reference proteome</keyword>
<comment type="caution">
    <text evidence="1">The sequence shown here is derived from an EMBL/GenBank/DDBJ whole genome shotgun (WGS) entry which is preliminary data.</text>
</comment>
<evidence type="ECO:0000313" key="2">
    <source>
        <dbReference type="Proteomes" id="UP000701801"/>
    </source>
</evidence>
<dbReference type="Proteomes" id="UP000701801">
    <property type="component" value="Unassembled WGS sequence"/>
</dbReference>